<feature type="domain" description="Peptidoglycan binding-like" evidence="1">
    <location>
        <begin position="166"/>
        <end position="218"/>
    </location>
</feature>
<comment type="caution">
    <text evidence="2">The sequence shown here is derived from an EMBL/GenBank/DDBJ whole genome shotgun (WGS) entry which is preliminary data.</text>
</comment>
<dbReference type="SUPFAM" id="SSF47090">
    <property type="entry name" value="PGBD-like"/>
    <property type="match status" value="1"/>
</dbReference>
<evidence type="ECO:0000259" key="1">
    <source>
        <dbReference type="Pfam" id="PF01471"/>
    </source>
</evidence>
<name>A0A9X1I3N0_9FLAO</name>
<dbReference type="Pfam" id="PF01471">
    <property type="entry name" value="PG_binding_1"/>
    <property type="match status" value="1"/>
</dbReference>
<dbReference type="InterPro" id="IPR036366">
    <property type="entry name" value="PGBDSf"/>
</dbReference>
<sequence length="220" mass="25615">MKKILITILVVIIAIFGYNEYKDYKRFHPKTSNYKTSENIDLDYYNKTIVHNYFNAVENLNGYVLMQWSANEIDVKSPENDNKETEYAVNQYREKLAKVKYFEALLKQSKKLKNQGFNNADVQNFELKGLSVEAYNKKLNAEKYKNRLMSSIPKENLNYGGGGNAFVYEVQKLLVKKGYNIPLDGIFKSETRNAIIDFETKHNLFPDGQIDEYTLEALLE</sequence>
<organism evidence="2 3">
    <name type="scientific">Neotamlana sargassicola</name>
    <dbReference type="NCBI Taxonomy" id="2883125"/>
    <lineage>
        <taxon>Bacteria</taxon>
        <taxon>Pseudomonadati</taxon>
        <taxon>Bacteroidota</taxon>
        <taxon>Flavobacteriia</taxon>
        <taxon>Flavobacteriales</taxon>
        <taxon>Flavobacteriaceae</taxon>
        <taxon>Neotamlana</taxon>
    </lineage>
</organism>
<dbReference type="RefSeq" id="WP_226694592.1">
    <property type="nucleotide sequence ID" value="NZ_JAJAPX010000001.1"/>
</dbReference>
<dbReference type="Gene3D" id="1.10.101.10">
    <property type="entry name" value="PGBD-like superfamily/PGBD"/>
    <property type="match status" value="1"/>
</dbReference>
<reference evidence="2" key="1">
    <citation type="submission" date="2021-10" db="EMBL/GenBank/DDBJ databases">
        <title>Tamlana sargassums sp. nov., and Tamlana laminarinivorans sp. nov., two new bacteria isolated from the brown alga.</title>
        <authorList>
            <person name="Li J."/>
        </authorList>
    </citation>
    <scope>NUCLEOTIDE SEQUENCE</scope>
    <source>
        <strain evidence="2">62-3</strain>
    </source>
</reference>
<evidence type="ECO:0000313" key="3">
    <source>
        <dbReference type="Proteomes" id="UP001139286"/>
    </source>
</evidence>
<evidence type="ECO:0000313" key="2">
    <source>
        <dbReference type="EMBL" id="MCB4807122.1"/>
    </source>
</evidence>
<accession>A0A9X1I3N0</accession>
<dbReference type="Proteomes" id="UP001139286">
    <property type="component" value="Unassembled WGS sequence"/>
</dbReference>
<dbReference type="InterPro" id="IPR002477">
    <property type="entry name" value="Peptidoglycan-bd-like"/>
</dbReference>
<dbReference type="AlphaFoldDB" id="A0A9X1I3N0"/>
<dbReference type="EMBL" id="JAJAPX010000001">
    <property type="protein sequence ID" value="MCB4807122.1"/>
    <property type="molecule type" value="Genomic_DNA"/>
</dbReference>
<protein>
    <submittedName>
        <fullName evidence="2">Peptidoglycan-binding protein</fullName>
    </submittedName>
</protein>
<gene>
    <name evidence="2" type="ORF">LG651_02580</name>
</gene>
<dbReference type="InterPro" id="IPR036365">
    <property type="entry name" value="PGBD-like_sf"/>
</dbReference>
<proteinExistence type="predicted"/>
<keyword evidence="3" id="KW-1185">Reference proteome</keyword>